<evidence type="ECO:0000313" key="3">
    <source>
        <dbReference type="EMBL" id="WNO52977.1"/>
    </source>
</evidence>
<evidence type="ECO:0000256" key="2">
    <source>
        <dbReference type="SAM" id="SignalP"/>
    </source>
</evidence>
<keyword evidence="4" id="KW-1185">Reference proteome</keyword>
<dbReference type="Proteomes" id="UP001302249">
    <property type="component" value="Chromosome"/>
</dbReference>
<sequence>MPFCPTPSLDRRSLLRMSLLVTGSVLADGCVPDVSEPDRTARSRPTAPAGVDPVLFAQAVQALHEHGADIPRQDRIGIADFSLFSAAPRFHLIDLRHGTAHTLRVTHGSGSDPAHTGFLQHFSNRSGSNATSRGVYRTDDYYTGEHGRSQRLTGLDPTNDNAMDRAIVIHAAWYAEPEMIAQHGKLGRSQGCFAVAEADLDTVFAVLGQGRMLYAGRGERARSVQPAGAPELSPLHRRT</sequence>
<gene>
    <name evidence="3" type="ORF">RPR59_10975</name>
</gene>
<dbReference type="PANTHER" id="PTHR38477">
    <property type="entry name" value="HYPOTHETICAL EXPORTED PROTEIN"/>
    <property type="match status" value="1"/>
</dbReference>
<dbReference type="PANTHER" id="PTHR38477:SF1">
    <property type="entry name" value="MUREIN L,D-TRANSPEPTIDASE CATALYTIC DOMAIN FAMILY PROTEIN"/>
    <property type="match status" value="1"/>
</dbReference>
<name>A0ABZ0B6Y1_9SPHN</name>
<dbReference type="EMBL" id="CP135076">
    <property type="protein sequence ID" value="WNO52977.1"/>
    <property type="molecule type" value="Genomic_DNA"/>
</dbReference>
<evidence type="ECO:0000256" key="1">
    <source>
        <dbReference type="SAM" id="MobiDB-lite"/>
    </source>
</evidence>
<dbReference type="Pfam" id="PF13645">
    <property type="entry name" value="YkuD_2"/>
    <property type="match status" value="1"/>
</dbReference>
<proteinExistence type="predicted"/>
<reference evidence="3 4" key="1">
    <citation type="submission" date="2023-09" db="EMBL/GenBank/DDBJ databases">
        <authorList>
            <person name="Rey-Velasco X."/>
        </authorList>
    </citation>
    <scope>NUCLEOTIDE SEQUENCE [LARGE SCALE GENOMIC DNA]</scope>
    <source>
        <strain evidence="3 4">W311</strain>
    </source>
</reference>
<feature type="region of interest" description="Disordered" evidence="1">
    <location>
        <begin position="218"/>
        <end position="239"/>
    </location>
</feature>
<dbReference type="RefSeq" id="WP_313913971.1">
    <property type="nucleotide sequence ID" value="NZ_CP135076.1"/>
</dbReference>
<keyword evidence="2" id="KW-0732">Signal</keyword>
<organism evidence="3 4">
    <name type="scientific">Stakelama saccharophila</name>
    <dbReference type="NCBI Taxonomy" id="3075605"/>
    <lineage>
        <taxon>Bacteria</taxon>
        <taxon>Pseudomonadati</taxon>
        <taxon>Pseudomonadota</taxon>
        <taxon>Alphaproteobacteria</taxon>
        <taxon>Sphingomonadales</taxon>
        <taxon>Sphingomonadaceae</taxon>
        <taxon>Stakelama</taxon>
    </lineage>
</organism>
<protein>
    <submittedName>
        <fullName evidence="3">Murein L,D-transpeptidase catalytic domain family protein</fullName>
    </submittedName>
</protein>
<accession>A0ABZ0B6Y1</accession>
<dbReference type="InterPro" id="IPR032676">
    <property type="entry name" value="YkuD_2"/>
</dbReference>
<feature type="signal peptide" evidence="2">
    <location>
        <begin position="1"/>
        <end position="27"/>
    </location>
</feature>
<evidence type="ECO:0000313" key="4">
    <source>
        <dbReference type="Proteomes" id="UP001302249"/>
    </source>
</evidence>
<feature type="chain" id="PRO_5045702209" evidence="2">
    <location>
        <begin position="28"/>
        <end position="239"/>
    </location>
</feature>